<dbReference type="GO" id="GO:0006152">
    <property type="term" value="P:purine nucleoside catabolic process"/>
    <property type="evidence" value="ECO:0007669"/>
    <property type="project" value="TreeGrafter"/>
</dbReference>
<evidence type="ECO:0000256" key="4">
    <source>
        <dbReference type="ARBA" id="ARBA00022833"/>
    </source>
</evidence>
<keyword evidence="4" id="KW-0862">Zinc</keyword>
<dbReference type="Gene3D" id="3.40.140.10">
    <property type="entry name" value="Cytidine Deaminase, domain 2"/>
    <property type="match status" value="1"/>
</dbReference>
<accession>A0A1E2URR3</accession>
<feature type="domain" description="CMP/dCMP-type deaminase" evidence="5">
    <location>
        <begin position="1"/>
        <end position="106"/>
    </location>
</feature>
<name>A0A1E2URR3_9GAMM</name>
<evidence type="ECO:0000313" key="6">
    <source>
        <dbReference type="EMBL" id="ODB97447.1"/>
    </source>
</evidence>
<dbReference type="PANTHER" id="PTHR11079">
    <property type="entry name" value="CYTOSINE DEAMINASE FAMILY MEMBER"/>
    <property type="match status" value="1"/>
</dbReference>
<dbReference type="GO" id="GO:0047974">
    <property type="term" value="F:guanosine deaminase activity"/>
    <property type="evidence" value="ECO:0007669"/>
    <property type="project" value="TreeGrafter"/>
</dbReference>
<dbReference type="OrthoDB" id="9802676at2"/>
<dbReference type="EMBL" id="LVJZ01000003">
    <property type="protein sequence ID" value="ODB97447.1"/>
    <property type="molecule type" value="Genomic_DNA"/>
</dbReference>
<dbReference type="GO" id="GO:0046872">
    <property type="term" value="F:metal ion binding"/>
    <property type="evidence" value="ECO:0007669"/>
    <property type="project" value="UniProtKB-KW"/>
</dbReference>
<dbReference type="AlphaFoldDB" id="A0A1E2URR3"/>
<proteinExistence type="inferred from homology"/>
<comment type="caution">
    <text evidence="6">The sequence shown here is derived from an EMBL/GenBank/DDBJ whole genome shotgun (WGS) entry which is preliminary data.</text>
</comment>
<protein>
    <submittedName>
        <fullName evidence="6">tRNA-specific adenosine deaminase</fullName>
    </submittedName>
</protein>
<evidence type="ECO:0000256" key="1">
    <source>
        <dbReference type="ARBA" id="ARBA00006576"/>
    </source>
</evidence>
<comment type="similarity">
    <text evidence="1">Belongs to the cytidine and deoxycytidylate deaminase family.</text>
</comment>
<dbReference type="FunFam" id="3.40.140.10:FF:000011">
    <property type="entry name" value="tRNA-specific adenosine deaminase"/>
    <property type="match status" value="1"/>
</dbReference>
<evidence type="ECO:0000259" key="5">
    <source>
        <dbReference type="PROSITE" id="PS51747"/>
    </source>
</evidence>
<dbReference type="Pfam" id="PF00383">
    <property type="entry name" value="dCMP_cyt_deam_1"/>
    <property type="match status" value="1"/>
</dbReference>
<dbReference type="InterPro" id="IPR016193">
    <property type="entry name" value="Cytidine_deaminase-like"/>
</dbReference>
<gene>
    <name evidence="6" type="ORF">A3196_12180</name>
</gene>
<organism evidence="6 7">
    <name type="scientific">Candidatus Thiodiazotropha endoloripes</name>
    <dbReference type="NCBI Taxonomy" id="1818881"/>
    <lineage>
        <taxon>Bacteria</taxon>
        <taxon>Pseudomonadati</taxon>
        <taxon>Pseudomonadota</taxon>
        <taxon>Gammaproteobacteria</taxon>
        <taxon>Chromatiales</taxon>
        <taxon>Sedimenticolaceae</taxon>
        <taxon>Candidatus Thiodiazotropha</taxon>
    </lineage>
</organism>
<dbReference type="CDD" id="cd01285">
    <property type="entry name" value="nucleoside_deaminase"/>
    <property type="match status" value="1"/>
</dbReference>
<dbReference type="SUPFAM" id="SSF53927">
    <property type="entry name" value="Cytidine deaminase-like"/>
    <property type="match status" value="1"/>
</dbReference>
<dbReference type="PROSITE" id="PS51747">
    <property type="entry name" value="CYT_DCMP_DEAMINASES_2"/>
    <property type="match status" value="1"/>
</dbReference>
<keyword evidence="3" id="KW-0378">Hydrolase</keyword>
<evidence type="ECO:0000313" key="7">
    <source>
        <dbReference type="Proteomes" id="UP000094849"/>
    </source>
</evidence>
<keyword evidence="7" id="KW-1185">Reference proteome</keyword>
<dbReference type="Proteomes" id="UP000094849">
    <property type="component" value="Unassembled WGS sequence"/>
</dbReference>
<evidence type="ECO:0000256" key="3">
    <source>
        <dbReference type="ARBA" id="ARBA00022801"/>
    </source>
</evidence>
<reference evidence="6 7" key="1">
    <citation type="submission" date="2016-03" db="EMBL/GenBank/DDBJ databases">
        <title>Chemosynthetic sulphur-oxidizing symbionts of marine invertebrate animals are capable of nitrogen fixation.</title>
        <authorList>
            <person name="Petersen J.M."/>
            <person name="Kemper A."/>
            <person name="Gruber-Vodicka H."/>
            <person name="Cardini U."/>
            <person name="Geest Mvander."/>
            <person name="Kleiner M."/>
            <person name="Bulgheresi S."/>
            <person name="Fussmann M."/>
            <person name="Herbold C."/>
            <person name="Seah B.K.B."/>
            <person name="Antony C.Paul."/>
            <person name="Liu D."/>
            <person name="Belitz A."/>
            <person name="Weber M."/>
        </authorList>
    </citation>
    <scope>NUCLEOTIDE SEQUENCE [LARGE SCALE GENOMIC DNA]</scope>
    <source>
        <strain evidence="6">G_D</strain>
    </source>
</reference>
<evidence type="ECO:0000256" key="2">
    <source>
        <dbReference type="ARBA" id="ARBA00022723"/>
    </source>
</evidence>
<keyword evidence="2" id="KW-0479">Metal-binding</keyword>
<dbReference type="PANTHER" id="PTHR11079:SF161">
    <property type="entry name" value="CMP_DCMP-TYPE DEAMINASE DOMAIN-CONTAINING PROTEIN"/>
    <property type="match status" value="1"/>
</dbReference>
<sequence>MEQALEQAQQGLALGHGGPFGAVIVVENQIIGAGWNQVVHLNDPTAHAEMQAIRKACQHQQNFNLAGAVLYTTCEPCPMCLSAAYWARIERLVYAATGEDAAVSGFDDSLIAAEMCKPSGERLMPSRQIMRDASLQLFKAWQSSDQRIDY</sequence>
<dbReference type="InterPro" id="IPR002125">
    <property type="entry name" value="CMP_dCMP_dom"/>
</dbReference>
<dbReference type="STRING" id="1818881.A3196_12180"/>